<feature type="domain" description="Trichome birefringence-like C-terminal" evidence="3">
    <location>
        <begin position="43"/>
        <end position="134"/>
    </location>
</feature>
<comment type="caution">
    <text evidence="4">The sequence shown here is derived from an EMBL/GenBank/DDBJ whole genome shotgun (WGS) entry which is preliminary data.</text>
</comment>
<dbReference type="PANTHER" id="PTHR32285">
    <property type="entry name" value="PROTEIN TRICHOME BIREFRINGENCE-LIKE 9-RELATED"/>
    <property type="match status" value="1"/>
</dbReference>
<dbReference type="InterPro" id="IPR029962">
    <property type="entry name" value="TBL"/>
</dbReference>
<gene>
    <name evidence="4" type="ORF">FNV43_RR14634</name>
</gene>
<sequence>MGALGTNGVAVLLLIAFVQYQLRNGRPDNYYLKYRWQPSACNLPRFDGTDFLKRNRNKRIMFVGDSISLNQWQSLACMLMETTKPVPHYNSYRTGAVSTFTFLKHNVSVMFHRKAFLVDIVNKKYGRTVELKSIHGGEIWDQMFDGVNLFKNMDKLVAYEMALNTWARWVEEEVDPNKTKVFFQAISPLAARRKCMKATRPSTEATREPEAQVIVEKVLESMSTKSNKYYKARPKVEVHLLDITRMSQERDDAHPSKYVNQHTIDCLHWCLPGLPDTWNNLLYAHLIRLYTW</sequence>
<accession>A0A8K0H3B1</accession>
<dbReference type="InterPro" id="IPR026057">
    <property type="entry name" value="TBL_C"/>
</dbReference>
<protein>
    <recommendedName>
        <fullName evidence="3">Trichome birefringence-like C-terminal domain-containing protein</fullName>
    </recommendedName>
</protein>
<comment type="similarity">
    <text evidence="1">Belongs to the PC-esterase family. TBL subfamily.</text>
</comment>
<evidence type="ECO:0000256" key="2">
    <source>
        <dbReference type="SAM" id="SignalP"/>
    </source>
</evidence>
<dbReference type="Proteomes" id="UP000796880">
    <property type="component" value="Unassembled WGS sequence"/>
</dbReference>
<feature type="domain" description="Trichome birefringence-like C-terminal" evidence="3">
    <location>
        <begin position="140"/>
        <end position="284"/>
    </location>
</feature>
<feature type="chain" id="PRO_5035469921" description="Trichome birefringence-like C-terminal domain-containing protein" evidence="2">
    <location>
        <begin position="26"/>
        <end position="292"/>
    </location>
</feature>
<keyword evidence="2" id="KW-0732">Signal</keyword>
<evidence type="ECO:0000313" key="5">
    <source>
        <dbReference type="Proteomes" id="UP000796880"/>
    </source>
</evidence>
<feature type="signal peptide" evidence="2">
    <location>
        <begin position="1"/>
        <end position="25"/>
    </location>
</feature>
<dbReference type="OrthoDB" id="630188at2759"/>
<dbReference type="EMBL" id="VOIH02000006">
    <property type="protein sequence ID" value="KAF3444941.1"/>
    <property type="molecule type" value="Genomic_DNA"/>
</dbReference>
<proteinExistence type="inferred from homology"/>
<evidence type="ECO:0000313" key="4">
    <source>
        <dbReference type="EMBL" id="KAF3444941.1"/>
    </source>
</evidence>
<organism evidence="4 5">
    <name type="scientific">Rhamnella rubrinervis</name>
    <dbReference type="NCBI Taxonomy" id="2594499"/>
    <lineage>
        <taxon>Eukaryota</taxon>
        <taxon>Viridiplantae</taxon>
        <taxon>Streptophyta</taxon>
        <taxon>Embryophyta</taxon>
        <taxon>Tracheophyta</taxon>
        <taxon>Spermatophyta</taxon>
        <taxon>Magnoliopsida</taxon>
        <taxon>eudicotyledons</taxon>
        <taxon>Gunneridae</taxon>
        <taxon>Pentapetalae</taxon>
        <taxon>rosids</taxon>
        <taxon>fabids</taxon>
        <taxon>Rosales</taxon>
        <taxon>Rhamnaceae</taxon>
        <taxon>rhamnoid group</taxon>
        <taxon>Rhamneae</taxon>
        <taxon>Rhamnella</taxon>
    </lineage>
</organism>
<evidence type="ECO:0000256" key="1">
    <source>
        <dbReference type="ARBA" id="ARBA00007727"/>
    </source>
</evidence>
<dbReference type="Pfam" id="PF13839">
    <property type="entry name" value="PC-Esterase"/>
    <property type="match status" value="2"/>
</dbReference>
<dbReference type="PANTHER" id="PTHR32285:SF149">
    <property type="entry name" value="TRICHOME BIREFRINGENCE-LIKE N-TERMINAL DOMAIN-CONTAINING PROTEIN"/>
    <property type="match status" value="1"/>
</dbReference>
<dbReference type="GO" id="GO:0005794">
    <property type="term" value="C:Golgi apparatus"/>
    <property type="evidence" value="ECO:0007669"/>
    <property type="project" value="TreeGrafter"/>
</dbReference>
<reference evidence="4" key="1">
    <citation type="submission" date="2020-03" db="EMBL/GenBank/DDBJ databases">
        <title>A high-quality chromosome-level genome assembly of a woody plant with both climbing and erect habits, Rhamnella rubrinervis.</title>
        <authorList>
            <person name="Lu Z."/>
            <person name="Yang Y."/>
            <person name="Zhu X."/>
            <person name="Sun Y."/>
        </authorList>
    </citation>
    <scope>NUCLEOTIDE SEQUENCE</scope>
    <source>
        <strain evidence="4">BYM</strain>
        <tissue evidence="4">Leaf</tissue>
    </source>
</reference>
<keyword evidence="5" id="KW-1185">Reference proteome</keyword>
<dbReference type="AlphaFoldDB" id="A0A8K0H3B1"/>
<evidence type="ECO:0000259" key="3">
    <source>
        <dbReference type="Pfam" id="PF13839"/>
    </source>
</evidence>
<dbReference type="GO" id="GO:0016413">
    <property type="term" value="F:O-acetyltransferase activity"/>
    <property type="evidence" value="ECO:0007669"/>
    <property type="project" value="InterPro"/>
</dbReference>
<name>A0A8K0H3B1_9ROSA</name>